<protein>
    <recommendedName>
        <fullName evidence="3">aminopyrimidine aminohydrolase</fullName>
        <ecNumber evidence="3">3.5.99.2</ecNumber>
    </recommendedName>
    <alternativeName>
        <fullName evidence="9">Aminopyrimidine aminohydrolase</fullName>
    </alternativeName>
    <alternativeName>
        <fullName evidence="10">Formylaminopyrimidine amidohydrolase</fullName>
    </alternativeName>
    <alternativeName>
        <fullName evidence="8">Formylaminopyrimidine deformylase</fullName>
    </alternativeName>
</protein>
<dbReference type="EC" id="3.5.99.2" evidence="3"/>
<proteinExistence type="inferred from homology"/>
<comment type="caution">
    <text evidence="12">The sequence shown here is derived from an EMBL/GenBank/DDBJ whole genome shotgun (WGS) entry which is preliminary data.</text>
</comment>
<keyword evidence="6" id="KW-1015">Disulfide bond</keyword>
<evidence type="ECO:0000256" key="2">
    <source>
        <dbReference type="ARBA" id="ARBA00004948"/>
    </source>
</evidence>
<keyword evidence="5" id="KW-0784">Thiamine biosynthesis</keyword>
<organism evidence="12 13">
    <name type="scientific">Tetracentron sinense</name>
    <name type="common">Spur-leaf</name>
    <dbReference type="NCBI Taxonomy" id="13715"/>
    <lineage>
        <taxon>Eukaryota</taxon>
        <taxon>Viridiplantae</taxon>
        <taxon>Streptophyta</taxon>
        <taxon>Embryophyta</taxon>
        <taxon>Tracheophyta</taxon>
        <taxon>Spermatophyta</taxon>
        <taxon>Magnoliopsida</taxon>
        <taxon>Trochodendrales</taxon>
        <taxon>Trochodendraceae</taxon>
        <taxon>Tetracentron</taxon>
    </lineage>
</organism>
<dbReference type="InterPro" id="IPR004305">
    <property type="entry name" value="Thiaminase-2/PQQC"/>
</dbReference>
<evidence type="ECO:0000256" key="1">
    <source>
        <dbReference type="ARBA" id="ARBA00001881"/>
    </source>
</evidence>
<comment type="similarity">
    <text evidence="7">Belongs to the thiaminase-2 family.</text>
</comment>
<evidence type="ECO:0000259" key="11">
    <source>
        <dbReference type="Pfam" id="PF03070"/>
    </source>
</evidence>
<evidence type="ECO:0000256" key="4">
    <source>
        <dbReference type="ARBA" id="ARBA00022801"/>
    </source>
</evidence>
<evidence type="ECO:0000256" key="9">
    <source>
        <dbReference type="ARBA" id="ARBA00079571"/>
    </source>
</evidence>
<evidence type="ECO:0000256" key="3">
    <source>
        <dbReference type="ARBA" id="ARBA00012684"/>
    </source>
</evidence>
<evidence type="ECO:0000256" key="6">
    <source>
        <dbReference type="ARBA" id="ARBA00023157"/>
    </source>
</evidence>
<evidence type="ECO:0000313" key="12">
    <source>
        <dbReference type="EMBL" id="KAF8392650.1"/>
    </source>
</evidence>
<dbReference type="CDD" id="cd19357">
    <property type="entry name" value="TenA_E_At3g16990-like"/>
    <property type="match status" value="1"/>
</dbReference>
<reference evidence="12 13" key="1">
    <citation type="submission" date="2020-04" db="EMBL/GenBank/DDBJ databases">
        <title>Plant Genome Project.</title>
        <authorList>
            <person name="Zhang R.-G."/>
        </authorList>
    </citation>
    <scope>NUCLEOTIDE SEQUENCE [LARGE SCALE GENOMIC DNA]</scope>
    <source>
        <strain evidence="12">YNK0</strain>
        <tissue evidence="12">Leaf</tissue>
    </source>
</reference>
<gene>
    <name evidence="12" type="ORF">HHK36_022999</name>
</gene>
<dbReference type="InterPro" id="IPR016084">
    <property type="entry name" value="Haem_Oase-like_multi-hlx"/>
</dbReference>
<name>A0A834YS40_TETSI</name>
<evidence type="ECO:0000256" key="10">
    <source>
        <dbReference type="ARBA" id="ARBA00082825"/>
    </source>
</evidence>
<evidence type="ECO:0000256" key="5">
    <source>
        <dbReference type="ARBA" id="ARBA00022977"/>
    </source>
</evidence>
<evidence type="ECO:0000256" key="8">
    <source>
        <dbReference type="ARBA" id="ARBA00077314"/>
    </source>
</evidence>
<comment type="catalytic activity">
    <reaction evidence="1">
        <text>4-amino-5-aminomethyl-2-methylpyrimidine + H2O = 4-amino-5-hydroxymethyl-2-methylpyrimidine + NH4(+)</text>
        <dbReference type="Rhea" id="RHEA:31799"/>
        <dbReference type="ChEBI" id="CHEBI:15377"/>
        <dbReference type="ChEBI" id="CHEBI:16892"/>
        <dbReference type="ChEBI" id="CHEBI:28938"/>
        <dbReference type="ChEBI" id="CHEBI:63416"/>
        <dbReference type="EC" id="3.5.99.2"/>
    </reaction>
</comment>
<dbReference type="PANTHER" id="PTHR43198">
    <property type="entry name" value="BIFUNCTIONAL TH2 PROTEIN"/>
    <property type="match status" value="1"/>
</dbReference>
<dbReference type="Pfam" id="PF03070">
    <property type="entry name" value="TENA_THI-4"/>
    <property type="match status" value="1"/>
</dbReference>
<accession>A0A834YS40</accession>
<dbReference type="GO" id="GO:0050334">
    <property type="term" value="F:thiaminase activity"/>
    <property type="evidence" value="ECO:0007669"/>
    <property type="project" value="UniProtKB-EC"/>
</dbReference>
<dbReference type="OrthoDB" id="37730at2759"/>
<dbReference type="Proteomes" id="UP000655225">
    <property type="component" value="Unassembled WGS sequence"/>
</dbReference>
<dbReference type="GO" id="GO:0009228">
    <property type="term" value="P:thiamine biosynthetic process"/>
    <property type="evidence" value="ECO:0007669"/>
    <property type="project" value="UniProtKB-KW"/>
</dbReference>
<dbReference type="OMA" id="FNTWLVQ"/>
<dbReference type="PANTHER" id="PTHR43198:SF5">
    <property type="entry name" value="BIFUNCTIONAL TENA-E PROTEIN"/>
    <property type="match status" value="1"/>
</dbReference>
<keyword evidence="4" id="KW-0378">Hydrolase</keyword>
<dbReference type="AlphaFoldDB" id="A0A834YS40"/>
<dbReference type="FunFam" id="1.20.910.10:FF:000007">
    <property type="entry name" value="Bifunctional TENA-E protein"/>
    <property type="match status" value="1"/>
</dbReference>
<evidence type="ECO:0000313" key="13">
    <source>
        <dbReference type="Proteomes" id="UP000655225"/>
    </source>
</evidence>
<dbReference type="Gene3D" id="1.20.910.10">
    <property type="entry name" value="Heme oxygenase-like"/>
    <property type="match status" value="1"/>
</dbReference>
<dbReference type="EMBL" id="JABCRI010000016">
    <property type="protein sequence ID" value="KAF8392650.1"/>
    <property type="molecule type" value="Genomic_DNA"/>
</dbReference>
<dbReference type="InterPro" id="IPR050967">
    <property type="entry name" value="Thiamine_Salvage_TenA"/>
</dbReference>
<evidence type="ECO:0000256" key="7">
    <source>
        <dbReference type="ARBA" id="ARBA00060919"/>
    </source>
</evidence>
<feature type="domain" description="Thiaminase-2/PQQC" evidence="11">
    <location>
        <begin position="82"/>
        <end position="287"/>
    </location>
</feature>
<sequence length="290" mass="32830">MGAAMVEVVHCGVSPLTEEKQLHTERKTKMSISKMISGHRNLKLSRRTGATSFPTFPLQILNGKGEEMEGGGGGMIQTWLNKHRLVYAGATRHPLILSIRDGTVDLSSFKRWLGQDYIFVREFVPFLASILLKAWRESDDGSDMEVILGGMAALNDELLWFKKEASKWGVQLSIIAPQKANQDYCRFLESMISSEVEYTVVITAFWAIEAVYQESFSICLEDGSKTPAELVETCQRWGNDGFGEYCRSLQRIANRRLEKAPEDVLRKSEEAFLHVLEYEVGFWNMSRGET</sequence>
<keyword evidence="13" id="KW-1185">Reference proteome</keyword>
<dbReference type="GO" id="GO:0005829">
    <property type="term" value="C:cytosol"/>
    <property type="evidence" value="ECO:0007669"/>
    <property type="project" value="TreeGrafter"/>
</dbReference>
<dbReference type="SUPFAM" id="SSF48613">
    <property type="entry name" value="Heme oxygenase-like"/>
    <property type="match status" value="1"/>
</dbReference>
<comment type="pathway">
    <text evidence="2">Cofactor biosynthesis; thiamine diphosphate biosynthesis.</text>
</comment>